<feature type="transmembrane region" description="Helical" evidence="1">
    <location>
        <begin position="105"/>
        <end position="125"/>
    </location>
</feature>
<sequence length="194" mass="22159">MQSMKKSRFCNRQWLLLRMMVSKWWCDIGVLMASWCWYEVGGYCALDRDLGMLVGAAVHSVTMQAGMDTQGLEMSTYIFCRFTCSAFFPLYRPVLSSQPRTHHNILTGLYSFLGTNSLILAFFVMRFEHVGSRRNARVIINRIESIVISVFLGHIEDLSHTFGGLHFVTGNANFCHHMKMSPKTDLTSESIIVQ</sequence>
<dbReference type="EMBL" id="JAMZMK010010684">
    <property type="protein sequence ID" value="KAI7730666.1"/>
    <property type="molecule type" value="Genomic_DNA"/>
</dbReference>
<accession>A0AAD5BW18</accession>
<name>A0AAD5BW18_AMBAR</name>
<evidence type="ECO:0000313" key="3">
    <source>
        <dbReference type="Proteomes" id="UP001206925"/>
    </source>
</evidence>
<comment type="caution">
    <text evidence="2">The sequence shown here is derived from an EMBL/GenBank/DDBJ whole genome shotgun (WGS) entry which is preliminary data.</text>
</comment>
<protein>
    <submittedName>
        <fullName evidence="2">Uncharacterized protein</fullName>
    </submittedName>
</protein>
<keyword evidence="1" id="KW-0472">Membrane</keyword>
<dbReference type="Proteomes" id="UP001206925">
    <property type="component" value="Unassembled WGS sequence"/>
</dbReference>
<keyword evidence="1" id="KW-0812">Transmembrane</keyword>
<feature type="transmembrane region" description="Helical" evidence="1">
    <location>
        <begin position="21"/>
        <end position="40"/>
    </location>
</feature>
<organism evidence="2 3">
    <name type="scientific">Ambrosia artemisiifolia</name>
    <name type="common">Common ragweed</name>
    <dbReference type="NCBI Taxonomy" id="4212"/>
    <lineage>
        <taxon>Eukaryota</taxon>
        <taxon>Viridiplantae</taxon>
        <taxon>Streptophyta</taxon>
        <taxon>Embryophyta</taxon>
        <taxon>Tracheophyta</taxon>
        <taxon>Spermatophyta</taxon>
        <taxon>Magnoliopsida</taxon>
        <taxon>eudicotyledons</taxon>
        <taxon>Gunneridae</taxon>
        <taxon>Pentapetalae</taxon>
        <taxon>asterids</taxon>
        <taxon>campanulids</taxon>
        <taxon>Asterales</taxon>
        <taxon>Asteraceae</taxon>
        <taxon>Asteroideae</taxon>
        <taxon>Heliantheae alliance</taxon>
        <taxon>Heliantheae</taxon>
        <taxon>Ambrosia</taxon>
    </lineage>
</organism>
<reference evidence="2" key="1">
    <citation type="submission" date="2022-06" db="EMBL/GenBank/DDBJ databases">
        <title>Uncovering the hologenomic basis of an extraordinary plant invasion.</title>
        <authorList>
            <person name="Bieker V.C."/>
            <person name="Martin M.D."/>
            <person name="Gilbert T."/>
            <person name="Hodgins K."/>
            <person name="Battlay P."/>
            <person name="Petersen B."/>
            <person name="Wilson J."/>
        </authorList>
    </citation>
    <scope>NUCLEOTIDE SEQUENCE</scope>
    <source>
        <strain evidence="2">AA19_3_7</strain>
        <tissue evidence="2">Leaf</tissue>
    </source>
</reference>
<keyword evidence="3" id="KW-1185">Reference proteome</keyword>
<dbReference type="AlphaFoldDB" id="A0AAD5BW18"/>
<proteinExistence type="predicted"/>
<evidence type="ECO:0000313" key="2">
    <source>
        <dbReference type="EMBL" id="KAI7730666.1"/>
    </source>
</evidence>
<keyword evidence="1" id="KW-1133">Transmembrane helix</keyword>
<evidence type="ECO:0000256" key="1">
    <source>
        <dbReference type="SAM" id="Phobius"/>
    </source>
</evidence>
<gene>
    <name evidence="2" type="ORF">M8C21_027625</name>
</gene>